<feature type="transmembrane region" description="Helical" evidence="6">
    <location>
        <begin position="148"/>
        <end position="168"/>
    </location>
</feature>
<feature type="transmembrane region" description="Helical" evidence="6">
    <location>
        <begin position="203"/>
        <end position="222"/>
    </location>
</feature>
<dbReference type="Gene3D" id="1.20.1540.10">
    <property type="entry name" value="Rhomboid-like"/>
    <property type="match status" value="1"/>
</dbReference>
<dbReference type="InterPro" id="IPR011990">
    <property type="entry name" value="TPR-like_helical_dom_sf"/>
</dbReference>
<gene>
    <name evidence="8" type="ORF">H9Y05_00095</name>
</gene>
<evidence type="ECO:0000259" key="7">
    <source>
        <dbReference type="Pfam" id="PF01694"/>
    </source>
</evidence>
<dbReference type="Pfam" id="PF01694">
    <property type="entry name" value="Rhomboid"/>
    <property type="match status" value="1"/>
</dbReference>
<evidence type="ECO:0000256" key="6">
    <source>
        <dbReference type="SAM" id="Phobius"/>
    </source>
</evidence>
<keyword evidence="9" id="KW-1185">Reference proteome</keyword>
<dbReference type="GO" id="GO:0006508">
    <property type="term" value="P:proteolysis"/>
    <property type="evidence" value="ECO:0007669"/>
    <property type="project" value="UniProtKB-KW"/>
</dbReference>
<proteinExistence type="predicted"/>
<dbReference type="Gene3D" id="1.25.40.10">
    <property type="entry name" value="Tetratricopeptide repeat domain"/>
    <property type="match status" value="1"/>
</dbReference>
<evidence type="ECO:0000313" key="9">
    <source>
        <dbReference type="Proteomes" id="UP000652681"/>
    </source>
</evidence>
<dbReference type="Proteomes" id="UP000652681">
    <property type="component" value="Unassembled WGS sequence"/>
</dbReference>
<dbReference type="SUPFAM" id="SSF144091">
    <property type="entry name" value="Rhomboid-like"/>
    <property type="match status" value="1"/>
</dbReference>
<keyword evidence="4 6" id="KW-0472">Membrane</keyword>
<dbReference type="PROSITE" id="PS50005">
    <property type="entry name" value="TPR"/>
    <property type="match status" value="1"/>
</dbReference>
<dbReference type="PANTHER" id="PTHR43066">
    <property type="entry name" value="RHOMBOID-RELATED PROTEIN"/>
    <property type="match status" value="1"/>
</dbReference>
<feature type="domain" description="Peptidase S54 rhomboid" evidence="7">
    <location>
        <begin position="56"/>
        <end position="191"/>
    </location>
</feature>
<evidence type="ECO:0000256" key="3">
    <source>
        <dbReference type="ARBA" id="ARBA00022989"/>
    </source>
</evidence>
<comment type="caution">
    <text evidence="8">The sequence shown here is derived from an EMBL/GenBank/DDBJ whole genome shotgun (WGS) entry which is preliminary data.</text>
</comment>
<dbReference type="SUPFAM" id="SSF48452">
    <property type="entry name" value="TPR-like"/>
    <property type="match status" value="1"/>
</dbReference>
<reference evidence="8" key="1">
    <citation type="submission" date="2020-09" db="EMBL/GenBank/DDBJ databases">
        <title>Taishania pollutisoli gen. nov., sp. nov., Isolated from Tetrabromobisphenol A-Contaminated Soil.</title>
        <authorList>
            <person name="Chen Q."/>
        </authorList>
    </citation>
    <scope>NUCLEOTIDE SEQUENCE</scope>
    <source>
        <strain evidence="8">CZZ-1</strain>
    </source>
</reference>
<dbReference type="GO" id="GO:0016020">
    <property type="term" value="C:membrane"/>
    <property type="evidence" value="ECO:0007669"/>
    <property type="project" value="UniProtKB-SubCell"/>
</dbReference>
<keyword evidence="5" id="KW-0802">TPR repeat</keyword>
<dbReference type="InterPro" id="IPR022764">
    <property type="entry name" value="Peptidase_S54_rhomboid_dom"/>
</dbReference>
<dbReference type="AlphaFoldDB" id="A0A8J6PMB6"/>
<feature type="repeat" description="TPR" evidence="5">
    <location>
        <begin position="224"/>
        <end position="257"/>
    </location>
</feature>
<dbReference type="InterPro" id="IPR035952">
    <property type="entry name" value="Rhomboid-like_sf"/>
</dbReference>
<organism evidence="8 9">
    <name type="scientific">Taishania pollutisoli</name>
    <dbReference type="NCBI Taxonomy" id="2766479"/>
    <lineage>
        <taxon>Bacteria</taxon>
        <taxon>Pseudomonadati</taxon>
        <taxon>Bacteroidota</taxon>
        <taxon>Flavobacteriia</taxon>
        <taxon>Flavobacteriales</taxon>
        <taxon>Crocinitomicaceae</taxon>
        <taxon>Taishania</taxon>
    </lineage>
</organism>
<accession>A0A8J6PMB6</accession>
<feature type="transmembrane region" description="Helical" evidence="6">
    <location>
        <begin position="119"/>
        <end position="136"/>
    </location>
</feature>
<keyword evidence="3 6" id="KW-1133">Transmembrane helix</keyword>
<evidence type="ECO:0000313" key="8">
    <source>
        <dbReference type="EMBL" id="MBC9810863.1"/>
    </source>
</evidence>
<evidence type="ECO:0000256" key="5">
    <source>
        <dbReference type="PROSITE-ProRule" id="PRU00339"/>
    </source>
</evidence>
<name>A0A8J6PMB6_9FLAO</name>
<dbReference type="GO" id="GO:0004252">
    <property type="term" value="F:serine-type endopeptidase activity"/>
    <property type="evidence" value="ECO:0007669"/>
    <property type="project" value="InterPro"/>
</dbReference>
<feature type="transmembrane region" description="Helical" evidence="6">
    <location>
        <begin position="12"/>
        <end position="35"/>
    </location>
</feature>
<dbReference type="PANTHER" id="PTHR43066:SF11">
    <property type="entry name" value="PEPTIDASE S54 RHOMBOID DOMAIN-CONTAINING PROTEIN"/>
    <property type="match status" value="1"/>
</dbReference>
<keyword evidence="8" id="KW-0378">Hydrolase</keyword>
<protein>
    <submittedName>
        <fullName evidence="8">Rhomboid family intramembrane serine protease</fullName>
    </submittedName>
</protein>
<dbReference type="EMBL" id="JACVEL010000001">
    <property type="protein sequence ID" value="MBC9810863.1"/>
    <property type="molecule type" value="Genomic_DNA"/>
</dbReference>
<feature type="transmembrane region" description="Helical" evidence="6">
    <location>
        <begin position="94"/>
        <end position="113"/>
    </location>
</feature>
<keyword evidence="2 6" id="KW-0812">Transmembrane</keyword>
<feature type="transmembrane region" description="Helical" evidence="6">
    <location>
        <begin position="67"/>
        <end position="87"/>
    </location>
</feature>
<dbReference type="RefSeq" id="WP_163492543.1">
    <property type="nucleotide sequence ID" value="NZ_JACVEL010000001.1"/>
</dbReference>
<comment type="subcellular location">
    <subcellularLocation>
        <location evidence="1">Membrane</location>
        <topology evidence="1">Multi-pass membrane protein</topology>
    </subcellularLocation>
</comment>
<dbReference type="InterPro" id="IPR019734">
    <property type="entry name" value="TPR_rpt"/>
</dbReference>
<sequence length="313" mass="35856">MIESTEHKHFPWFTTLFSLLLLCVYVVMAILSGSIEVAPKYLEYFGAPYATQIYSGHVYGVITNNLIHINLLHLLANLVGLWLFGAFIERRIGWVKMAAFGLVSSIFGSMIQLTLTDDAGLGISSALFGFYVLILIMSFRDERFKMKYMYVFGIALFFLLIFMIVNNQLFGEEIAIEAKIGGVFWGFLMGISQRESTIRWQLLLLFGLPFSIAASTLFYAPWSSQWQCTKGIAYHKKHELNTAKKYYQAAIHIDPSNHLAQENYKLVQIDQLAILAYDAHLSGEYTTARRYYLKILSIKKNHRWALDNLKELP</sequence>
<evidence type="ECO:0000256" key="4">
    <source>
        <dbReference type="ARBA" id="ARBA00023136"/>
    </source>
</evidence>
<keyword evidence="8" id="KW-0645">Protease</keyword>
<dbReference type="SMART" id="SM00028">
    <property type="entry name" value="TPR"/>
    <property type="match status" value="2"/>
</dbReference>
<evidence type="ECO:0000256" key="1">
    <source>
        <dbReference type="ARBA" id="ARBA00004141"/>
    </source>
</evidence>
<evidence type="ECO:0000256" key="2">
    <source>
        <dbReference type="ARBA" id="ARBA00022692"/>
    </source>
</evidence>